<accession>A0AAN8KHX1</accession>
<keyword evidence="4 6" id="KW-0040">ANK repeat</keyword>
<dbReference type="InterPro" id="IPR036770">
    <property type="entry name" value="Ankyrin_rpt-contain_sf"/>
</dbReference>
<reference evidence="7 8" key="1">
    <citation type="submission" date="2024-01" db="EMBL/GenBank/DDBJ databases">
        <title>The genome of the rayed Mediterranean limpet Patella caerulea (Linnaeus, 1758).</title>
        <authorList>
            <person name="Anh-Thu Weber A."/>
            <person name="Halstead-Nussloch G."/>
        </authorList>
    </citation>
    <scope>NUCLEOTIDE SEQUENCE [LARGE SCALE GENOMIC DNA]</scope>
    <source>
        <strain evidence="7">AATW-2023a</strain>
        <tissue evidence="7">Whole specimen</tissue>
    </source>
</reference>
<evidence type="ECO:0000313" key="8">
    <source>
        <dbReference type="Proteomes" id="UP001347796"/>
    </source>
</evidence>
<keyword evidence="3" id="KW-0833">Ubl conjugation pathway</keyword>
<feature type="repeat" description="ANK" evidence="6">
    <location>
        <begin position="137"/>
        <end position="169"/>
    </location>
</feature>
<dbReference type="EMBL" id="JAZGQO010000001">
    <property type="protein sequence ID" value="KAK6195353.1"/>
    <property type="molecule type" value="Genomic_DNA"/>
</dbReference>
<proteinExistence type="inferred from homology"/>
<dbReference type="InterPro" id="IPR002110">
    <property type="entry name" value="Ankyrin_rpt"/>
</dbReference>
<keyword evidence="8" id="KW-1185">Reference proteome</keyword>
<keyword evidence="2" id="KW-0677">Repeat</keyword>
<evidence type="ECO:0000313" key="7">
    <source>
        <dbReference type="EMBL" id="KAK6195353.1"/>
    </source>
</evidence>
<dbReference type="AlphaFoldDB" id="A0AAN8KHX1"/>
<dbReference type="PANTHER" id="PTHR24173:SF82">
    <property type="entry name" value="FI19351P1"/>
    <property type="match status" value="1"/>
</dbReference>
<dbReference type="PROSITE" id="PS50088">
    <property type="entry name" value="ANK_REPEAT"/>
    <property type="match status" value="3"/>
</dbReference>
<organism evidence="7 8">
    <name type="scientific">Patella caerulea</name>
    <name type="common">Rayed Mediterranean limpet</name>
    <dbReference type="NCBI Taxonomy" id="87958"/>
    <lineage>
        <taxon>Eukaryota</taxon>
        <taxon>Metazoa</taxon>
        <taxon>Spiralia</taxon>
        <taxon>Lophotrochozoa</taxon>
        <taxon>Mollusca</taxon>
        <taxon>Gastropoda</taxon>
        <taxon>Patellogastropoda</taxon>
        <taxon>Patelloidea</taxon>
        <taxon>Patellidae</taxon>
        <taxon>Patella</taxon>
    </lineage>
</organism>
<evidence type="ECO:0000256" key="5">
    <source>
        <dbReference type="ARBA" id="ARBA00038500"/>
    </source>
</evidence>
<dbReference type="SMART" id="SM00248">
    <property type="entry name" value="ANK"/>
    <property type="match status" value="8"/>
</dbReference>
<dbReference type="Proteomes" id="UP001347796">
    <property type="component" value="Unassembled WGS sequence"/>
</dbReference>
<protein>
    <submittedName>
        <fullName evidence="7">Uncharacterized protein</fullName>
    </submittedName>
</protein>
<comment type="similarity">
    <text evidence="5">Belongs to the fem-1 family.</text>
</comment>
<dbReference type="PANTHER" id="PTHR24173">
    <property type="entry name" value="ANKYRIN REPEAT CONTAINING"/>
    <property type="match status" value="1"/>
</dbReference>
<evidence type="ECO:0000256" key="3">
    <source>
        <dbReference type="ARBA" id="ARBA00022786"/>
    </source>
</evidence>
<dbReference type="Gene3D" id="1.25.40.20">
    <property type="entry name" value="Ankyrin repeat-containing domain"/>
    <property type="match status" value="2"/>
</dbReference>
<sequence length="679" mass="76647">MAEGNLEDLSQYVSDLSEKVHQIIQGDDGPSVRLNSLFKIAEGNCEAKNISELSEKVHKIIQEDNGPSVRLKGLMKKLNKDIRKKVVSYSDDHVSNPPLFVACWLGKVGFVEYLIDECGADIEQKGIYEVEEDQSKHNVTPLWCAAVSDRLDVVKSLTERKADVNSPSDTKSTPVRSACYMTNIDCIKYLVEHGADIHKPNINGGTCLINAVQSSELCKYLIEKGADVNDHDSSGNLALHYAVREGRLETVKLLVGYDTKLLAVNDFGDDALQTAALRGHVDIMQYLLPFYVDFEKRIHAFELLGANLIDDKHDIVGGIKMWKKAMQLRYSDPNNIVYKKVCDKPNPAYGNVLEAKDLQELETIVYDPESIYMQSLLIRERILGSSHKDTTYGLMYRGAVYADTQNYQKCVDLWKYALQLRGGKDIHSHECLLTLQALAKLFWEMDSEVQDNPGINRIHFDDAVQVFAILVHYIKTTEEPTTGSRRYLHLNHEQEPLILMKLSLQLINLLQKQKPTGDNLSRFVQLVRELINMNLRDCHQKTLLHLALHKSTSTICGEPYSEMPTLETVKVLLACGADPEALDVEKNTVLIDCVNYCPIELDKNGKDILNCLLRNGSHLDSCNEHGENALDVLHRKNFPIFSLNFINLKCLASRIIVKNKINFVNQVPNSLTNFILKHG</sequence>
<dbReference type="SUPFAM" id="SSF48403">
    <property type="entry name" value="Ankyrin repeat"/>
    <property type="match status" value="2"/>
</dbReference>
<dbReference type="PROSITE" id="PS50297">
    <property type="entry name" value="ANK_REP_REGION"/>
    <property type="match status" value="1"/>
</dbReference>
<name>A0AAN8KHX1_PATCE</name>
<dbReference type="InterPro" id="IPR011990">
    <property type="entry name" value="TPR-like_helical_dom_sf"/>
</dbReference>
<dbReference type="Gene3D" id="1.25.40.10">
    <property type="entry name" value="Tetratricopeptide repeat domain"/>
    <property type="match status" value="1"/>
</dbReference>
<evidence type="ECO:0000256" key="6">
    <source>
        <dbReference type="PROSITE-ProRule" id="PRU00023"/>
    </source>
</evidence>
<feature type="repeat" description="ANK" evidence="6">
    <location>
        <begin position="234"/>
        <end position="266"/>
    </location>
</feature>
<dbReference type="Pfam" id="PF12796">
    <property type="entry name" value="Ank_2"/>
    <property type="match status" value="2"/>
</dbReference>
<evidence type="ECO:0000256" key="2">
    <source>
        <dbReference type="ARBA" id="ARBA00022737"/>
    </source>
</evidence>
<feature type="repeat" description="ANK" evidence="6">
    <location>
        <begin position="170"/>
        <end position="202"/>
    </location>
</feature>
<comment type="pathway">
    <text evidence="1">Protein modification; protein ubiquitination.</text>
</comment>
<comment type="caution">
    <text evidence="7">The sequence shown here is derived from an EMBL/GenBank/DDBJ whole genome shotgun (WGS) entry which is preliminary data.</text>
</comment>
<evidence type="ECO:0000256" key="4">
    <source>
        <dbReference type="ARBA" id="ARBA00023043"/>
    </source>
</evidence>
<gene>
    <name evidence="7" type="ORF">SNE40_000803</name>
</gene>
<evidence type="ECO:0000256" key="1">
    <source>
        <dbReference type="ARBA" id="ARBA00004906"/>
    </source>
</evidence>